<evidence type="ECO:0000313" key="2">
    <source>
        <dbReference type="Proteomes" id="UP000182798"/>
    </source>
</evidence>
<dbReference type="AlphaFoldDB" id="A0A1J5TW00"/>
<accession>A0A1J5TW00</accession>
<dbReference type="RefSeq" id="WP_071563934.1">
    <property type="nucleotide sequence ID" value="NZ_MIQH01000437.1"/>
</dbReference>
<dbReference type="PANTHER" id="PTHR32305:SF17">
    <property type="entry name" value="TRNA NUCLEASE WAPA"/>
    <property type="match status" value="1"/>
</dbReference>
<sequence>MRTQINIRRNIQRIYTSNTCPKGIHGNTSTLILGVTNDDSDIGHNSKITFTTNTSNTHYISVDAYNNNITPNPSDNYLSNMTQNNNLGSINTITNGQGNIVERMAYTAFGQRRQGDWRANDPLLPIIPTLTNRGFTGHEHIDEMGFIHMNGRVYDPSIGRFLSADPNIQVPYNTQSYNRYSYTINNPLKYTDPDGYFFTAFIAAAITKAIAASNMHILTQMAIAYAVSYVVTYVVTDSSKATQEAGLSAVLFMGIGGIRGGKIGANGKMQYNPGWESGSMKTLVAHGLAGGVVQDRMGGSFGAGFLAGSLGSYLGSSGNARNANELIGNTAREAIVGDTISVVGGDKFANGAQTGAFRYLFNESMHSLKQESGKFFSEELPWIEQERHDGLSTEKVSSINLTVSLPIGKGRRSFDLSVGYKKSTYQQYQNYRLYKVNVDSSNNPINWMSIPTNNTYKVLEGNEFTRRSPVIRTSNTSFCLD</sequence>
<dbReference type="InterPro" id="IPR022385">
    <property type="entry name" value="Rhs_assc_core"/>
</dbReference>
<organism evidence="1 2">
    <name type="scientific">Bathymodiolus thermophilus thioautotrophic gill symbiont</name>
    <dbReference type="NCBI Taxonomy" id="2360"/>
    <lineage>
        <taxon>Bacteria</taxon>
        <taxon>Pseudomonadati</taxon>
        <taxon>Pseudomonadota</taxon>
        <taxon>Gammaproteobacteria</taxon>
        <taxon>sulfur-oxidizing symbionts</taxon>
    </lineage>
</organism>
<protein>
    <submittedName>
        <fullName evidence="1">Uncharacterized protein</fullName>
    </submittedName>
</protein>
<reference evidence="2" key="1">
    <citation type="submission" date="2016-09" db="EMBL/GenBank/DDBJ databases">
        <title>Genome Sequence of Bathymodiolus thermophilus sulfur-oxidizing gill endosymbiont.</title>
        <authorList>
            <person name="Ponnudurai R."/>
            <person name="Kleiner M."/>
            <person name="Sayavedra L."/>
            <person name="Thuermer A."/>
            <person name="Felbeck H."/>
            <person name="Schlueter R."/>
            <person name="Schweder T."/>
            <person name="Markert S."/>
        </authorList>
    </citation>
    <scope>NUCLEOTIDE SEQUENCE [LARGE SCALE GENOMIC DNA]</scope>
    <source>
        <strain evidence="2">BAT/CrabSpa'14</strain>
    </source>
</reference>
<name>A0A1J5TW00_9GAMM</name>
<dbReference type="Gene3D" id="2.180.10.10">
    <property type="entry name" value="RHS repeat-associated core"/>
    <property type="match status" value="1"/>
</dbReference>
<comment type="caution">
    <text evidence="1">The sequence shown here is derived from an EMBL/GenBank/DDBJ whole genome shotgun (WGS) entry which is preliminary data.</text>
</comment>
<dbReference type="PANTHER" id="PTHR32305">
    <property type="match status" value="1"/>
</dbReference>
<dbReference type="EMBL" id="MIQH01000437">
    <property type="protein sequence ID" value="OIR25011.1"/>
    <property type="molecule type" value="Genomic_DNA"/>
</dbReference>
<evidence type="ECO:0000313" key="1">
    <source>
        <dbReference type="EMBL" id="OIR25011.1"/>
    </source>
</evidence>
<dbReference type="NCBIfam" id="TIGR03696">
    <property type="entry name" value="Rhs_assc_core"/>
    <property type="match status" value="1"/>
</dbReference>
<dbReference type="OrthoDB" id="9816400at2"/>
<gene>
    <name evidence="1" type="ORF">BGC33_05220</name>
</gene>
<proteinExistence type="predicted"/>
<dbReference type="InterPro" id="IPR050708">
    <property type="entry name" value="T6SS_VgrG/RHS"/>
</dbReference>
<dbReference type="Proteomes" id="UP000182798">
    <property type="component" value="Unassembled WGS sequence"/>
</dbReference>